<accession>G7JXL3</accession>
<evidence type="ECO:0000313" key="3">
    <source>
        <dbReference type="EnsemblPlants" id="AES95184"/>
    </source>
</evidence>
<dbReference type="InterPro" id="IPR006045">
    <property type="entry name" value="Cupin_1"/>
</dbReference>
<evidence type="ECO:0000313" key="4">
    <source>
        <dbReference type="Proteomes" id="UP000002051"/>
    </source>
</evidence>
<dbReference type="Gene3D" id="2.60.120.10">
    <property type="entry name" value="Jelly Rolls"/>
    <property type="match status" value="2"/>
</dbReference>
<dbReference type="PANTHER" id="PTHR31189:SF62">
    <property type="entry name" value="OS01G0976200 PROTEIN"/>
    <property type="match status" value="1"/>
</dbReference>
<reference evidence="3" key="3">
    <citation type="submission" date="2015-04" db="UniProtKB">
        <authorList>
            <consortium name="EnsemblPlants"/>
        </authorList>
    </citation>
    <scope>IDENTIFICATION</scope>
    <source>
        <strain evidence="3">cv. Jemalong A17</strain>
    </source>
</reference>
<dbReference type="SUPFAM" id="SSF51182">
    <property type="entry name" value="RmlC-like cupins"/>
    <property type="match status" value="1"/>
</dbReference>
<dbReference type="eggNOG" id="ENOG502QSNZ">
    <property type="taxonomic scope" value="Eukaryota"/>
</dbReference>
<name>G7JXL3_MEDTR</name>
<reference evidence="2 4" key="1">
    <citation type="journal article" date="2011" name="Nature">
        <title>The Medicago genome provides insight into the evolution of rhizobial symbioses.</title>
        <authorList>
            <person name="Young N.D."/>
            <person name="Debelle F."/>
            <person name="Oldroyd G.E."/>
            <person name="Geurts R."/>
            <person name="Cannon S.B."/>
            <person name="Udvardi M.K."/>
            <person name="Benedito V.A."/>
            <person name="Mayer K.F."/>
            <person name="Gouzy J."/>
            <person name="Schoof H."/>
            <person name="Van de Peer Y."/>
            <person name="Proost S."/>
            <person name="Cook D.R."/>
            <person name="Meyers B.C."/>
            <person name="Spannagl M."/>
            <person name="Cheung F."/>
            <person name="De Mita S."/>
            <person name="Krishnakumar V."/>
            <person name="Gundlach H."/>
            <person name="Zhou S."/>
            <person name="Mudge J."/>
            <person name="Bharti A.K."/>
            <person name="Murray J.D."/>
            <person name="Naoumkina M.A."/>
            <person name="Rosen B."/>
            <person name="Silverstein K.A."/>
            <person name="Tang H."/>
            <person name="Rombauts S."/>
            <person name="Zhao P.X."/>
            <person name="Zhou P."/>
            <person name="Barbe V."/>
            <person name="Bardou P."/>
            <person name="Bechner M."/>
            <person name="Bellec A."/>
            <person name="Berger A."/>
            <person name="Berges H."/>
            <person name="Bidwell S."/>
            <person name="Bisseling T."/>
            <person name="Choisne N."/>
            <person name="Couloux A."/>
            <person name="Denny R."/>
            <person name="Deshpande S."/>
            <person name="Dai X."/>
            <person name="Doyle J.J."/>
            <person name="Dudez A.M."/>
            <person name="Farmer A.D."/>
            <person name="Fouteau S."/>
            <person name="Franken C."/>
            <person name="Gibelin C."/>
            <person name="Gish J."/>
            <person name="Goldstein S."/>
            <person name="Gonzalez A.J."/>
            <person name="Green P.J."/>
            <person name="Hallab A."/>
            <person name="Hartog M."/>
            <person name="Hua A."/>
            <person name="Humphray S.J."/>
            <person name="Jeong D.H."/>
            <person name="Jing Y."/>
            <person name="Jocker A."/>
            <person name="Kenton S.M."/>
            <person name="Kim D.J."/>
            <person name="Klee K."/>
            <person name="Lai H."/>
            <person name="Lang C."/>
            <person name="Lin S."/>
            <person name="Macmil S.L."/>
            <person name="Magdelenat G."/>
            <person name="Matthews L."/>
            <person name="McCorrison J."/>
            <person name="Monaghan E.L."/>
            <person name="Mun J.H."/>
            <person name="Najar F.Z."/>
            <person name="Nicholson C."/>
            <person name="Noirot C."/>
            <person name="O'Bleness M."/>
            <person name="Paule C.R."/>
            <person name="Poulain J."/>
            <person name="Prion F."/>
            <person name="Qin B."/>
            <person name="Qu C."/>
            <person name="Retzel E.F."/>
            <person name="Riddle C."/>
            <person name="Sallet E."/>
            <person name="Samain S."/>
            <person name="Samson N."/>
            <person name="Sanders I."/>
            <person name="Saurat O."/>
            <person name="Scarpelli C."/>
            <person name="Schiex T."/>
            <person name="Segurens B."/>
            <person name="Severin A.J."/>
            <person name="Sherrier D.J."/>
            <person name="Shi R."/>
            <person name="Sims S."/>
            <person name="Singer S.R."/>
            <person name="Sinharoy S."/>
            <person name="Sterck L."/>
            <person name="Viollet A."/>
            <person name="Wang B.B."/>
            <person name="Wang K."/>
            <person name="Wang M."/>
            <person name="Wang X."/>
            <person name="Warfsmann J."/>
            <person name="Weissenbach J."/>
            <person name="White D.D."/>
            <person name="White J.D."/>
            <person name="Wiley G.B."/>
            <person name="Wincker P."/>
            <person name="Xing Y."/>
            <person name="Yang L."/>
            <person name="Yao Z."/>
            <person name="Ying F."/>
            <person name="Zhai J."/>
            <person name="Zhou L."/>
            <person name="Zuber A."/>
            <person name="Denarie J."/>
            <person name="Dixon R.A."/>
            <person name="May G.D."/>
            <person name="Schwartz D.C."/>
            <person name="Rogers J."/>
            <person name="Quetier F."/>
            <person name="Town C.D."/>
            <person name="Roe B.A."/>
        </authorList>
    </citation>
    <scope>NUCLEOTIDE SEQUENCE [LARGE SCALE GENOMIC DNA]</scope>
    <source>
        <strain evidence="2">A17</strain>
        <strain evidence="3 4">cv. Jemalong A17</strain>
    </source>
</reference>
<organism evidence="2 4">
    <name type="scientific">Medicago truncatula</name>
    <name type="common">Barrel medic</name>
    <name type="synonym">Medicago tribuloides</name>
    <dbReference type="NCBI Taxonomy" id="3880"/>
    <lineage>
        <taxon>Eukaryota</taxon>
        <taxon>Viridiplantae</taxon>
        <taxon>Streptophyta</taxon>
        <taxon>Embryophyta</taxon>
        <taxon>Tracheophyta</taxon>
        <taxon>Spermatophyta</taxon>
        <taxon>Magnoliopsida</taxon>
        <taxon>eudicotyledons</taxon>
        <taxon>Gunneridae</taxon>
        <taxon>Pentapetalae</taxon>
        <taxon>rosids</taxon>
        <taxon>fabids</taxon>
        <taxon>Fabales</taxon>
        <taxon>Fabaceae</taxon>
        <taxon>Papilionoideae</taxon>
        <taxon>50 kb inversion clade</taxon>
        <taxon>NPAAA clade</taxon>
        <taxon>Hologalegina</taxon>
        <taxon>IRL clade</taxon>
        <taxon>Trifolieae</taxon>
        <taxon>Medicago</taxon>
    </lineage>
</organism>
<evidence type="ECO:0000313" key="2">
    <source>
        <dbReference type="EMBL" id="AES95184.1"/>
    </source>
</evidence>
<keyword evidence="4" id="KW-1185">Reference proteome</keyword>
<dbReference type="InterPro" id="IPR011051">
    <property type="entry name" value="RmlC_Cupin_sf"/>
</dbReference>
<dbReference type="EnsemblPlants" id="AES95184">
    <property type="protein sequence ID" value="AES95184"/>
    <property type="gene ID" value="MTR_5g022720"/>
</dbReference>
<dbReference type="OMA" id="QKGAFII"/>
<dbReference type="Proteomes" id="UP000002051">
    <property type="component" value="Chromosome 5"/>
</dbReference>
<protein>
    <submittedName>
        <fullName evidence="2">Nutrient reservoir protein, putative</fullName>
    </submittedName>
</protein>
<gene>
    <name evidence="2" type="ordered locus">MTR_5g022720</name>
</gene>
<dbReference type="HOGENOM" id="CLU_089098_0_0_1"/>
<dbReference type="InterPro" id="IPR050253">
    <property type="entry name" value="Seed_Storage-Functional"/>
</dbReference>
<dbReference type="Pfam" id="PF00190">
    <property type="entry name" value="Cupin_1"/>
    <property type="match status" value="1"/>
</dbReference>
<reference evidence="2 4" key="2">
    <citation type="journal article" date="2014" name="BMC Genomics">
        <title>An improved genome release (version Mt4.0) for the model legume Medicago truncatula.</title>
        <authorList>
            <person name="Tang H."/>
            <person name="Krishnakumar V."/>
            <person name="Bidwell S."/>
            <person name="Rosen B."/>
            <person name="Chan A."/>
            <person name="Zhou S."/>
            <person name="Gentzbittel L."/>
            <person name="Childs K.L."/>
            <person name="Yandell M."/>
            <person name="Gundlach H."/>
            <person name="Mayer K.F."/>
            <person name="Schwartz D.C."/>
            <person name="Town C.D."/>
        </authorList>
    </citation>
    <scope>GENOME REANNOTATION</scope>
    <source>
        <strain evidence="3 4">cv. Jemalong A17</strain>
    </source>
</reference>
<feature type="domain" description="Cupin type-1" evidence="1">
    <location>
        <begin position="135"/>
        <end position="256"/>
    </location>
</feature>
<dbReference type="CDD" id="cd02243">
    <property type="entry name" value="cupin_11S_legumin_C"/>
    <property type="match status" value="1"/>
</dbReference>
<proteinExistence type="predicted"/>
<dbReference type="PaxDb" id="3880-AES95184"/>
<dbReference type="STRING" id="3880.G7JXL3"/>
<dbReference type="InterPro" id="IPR014710">
    <property type="entry name" value="RmlC-like_jellyroll"/>
</dbReference>
<sequence>MQFDEVDVVLDSKITIDAFHHREVDVTEFGQVISACRSLFNTHFSNLKIEFNEQQATEVAHTLVGVATLTYSPNGIFTGFSTEFVGRAWDLDENNVKTLVGKQSAKGIVKLDGKISLPQPKEKHKNGMALNCLEAPLDVDIKNGGRVVVLNTKNLPLVGEVGLGVTYIVRGSGRVQVVGVDGKRVLETTLKAGDLFIMPRFFVVSKIAENDGMEWFSIITTPNPVFTHMAGSSSVWKALSPRVLQTAFNVDPEVEKLFRSKRTADAIFFPPPN</sequence>
<dbReference type="PANTHER" id="PTHR31189">
    <property type="entry name" value="OS03G0336100 PROTEIN-RELATED"/>
    <property type="match status" value="1"/>
</dbReference>
<dbReference type="EMBL" id="CM001221">
    <property type="protein sequence ID" value="AES95184.1"/>
    <property type="molecule type" value="Genomic_DNA"/>
</dbReference>
<evidence type="ECO:0000259" key="1">
    <source>
        <dbReference type="SMART" id="SM00835"/>
    </source>
</evidence>
<dbReference type="AlphaFoldDB" id="G7JXL3"/>
<dbReference type="SMART" id="SM00835">
    <property type="entry name" value="Cupin_1"/>
    <property type="match status" value="1"/>
</dbReference>